<feature type="domain" description="C2H2-type" evidence="6">
    <location>
        <begin position="360"/>
        <end position="384"/>
    </location>
</feature>
<dbReference type="SUPFAM" id="SSF57667">
    <property type="entry name" value="beta-beta-alpha zinc fingers"/>
    <property type="match status" value="1"/>
</dbReference>
<dbReference type="VEuPathDB" id="GiardiaDB:DHA2_150613"/>
<dbReference type="VEuPathDB" id="GiardiaDB:GL50803_0017480"/>
<dbReference type="Gene3D" id="3.40.50.300">
    <property type="entry name" value="P-loop containing nucleotide triphosphate hydrolases"/>
    <property type="match status" value="1"/>
</dbReference>
<dbReference type="GO" id="GO:0005524">
    <property type="term" value="F:ATP binding"/>
    <property type="evidence" value="ECO:0007669"/>
    <property type="project" value="UniProtKB-KW"/>
</dbReference>
<dbReference type="Pfam" id="PF01715">
    <property type="entry name" value="IPPT"/>
    <property type="match status" value="1"/>
</dbReference>
<evidence type="ECO:0000256" key="3">
    <source>
        <dbReference type="ARBA" id="ARBA00022741"/>
    </source>
</evidence>
<accession>V6TMY6</accession>
<evidence type="ECO:0000313" key="7">
    <source>
        <dbReference type="EMBL" id="ESU38335.1"/>
    </source>
</evidence>
<dbReference type="AlphaFoldDB" id="V6TMY6"/>
<dbReference type="InterPro" id="IPR013087">
    <property type="entry name" value="Znf_C2H2_type"/>
</dbReference>
<proteinExistence type="inferred from homology"/>
<feature type="region of interest" description="Disordered" evidence="5">
    <location>
        <begin position="385"/>
        <end position="405"/>
    </location>
</feature>
<keyword evidence="3" id="KW-0547">Nucleotide-binding</keyword>
<dbReference type="GO" id="GO:0005739">
    <property type="term" value="C:mitochondrion"/>
    <property type="evidence" value="ECO:0007669"/>
    <property type="project" value="TreeGrafter"/>
</dbReference>
<gene>
    <name evidence="7" type="ORF">DHA2_150613</name>
</gene>
<evidence type="ECO:0000256" key="2">
    <source>
        <dbReference type="ARBA" id="ARBA00022679"/>
    </source>
</evidence>
<evidence type="ECO:0000313" key="8">
    <source>
        <dbReference type="Proteomes" id="UP000018320"/>
    </source>
</evidence>
<protein>
    <submittedName>
        <fullName evidence="7">tRNA delta(2)-isopentenylpyrophosphate transferase</fullName>
    </submittedName>
</protein>
<evidence type="ECO:0000259" key="6">
    <source>
        <dbReference type="Pfam" id="PF12874"/>
    </source>
</evidence>
<dbReference type="InterPro" id="IPR036236">
    <property type="entry name" value="Znf_C2H2_sf"/>
</dbReference>
<dbReference type="InterPro" id="IPR039657">
    <property type="entry name" value="Dimethylallyltransferase"/>
</dbReference>
<dbReference type="EMBL" id="AHGT01000014">
    <property type="protein sequence ID" value="ESU38335.1"/>
    <property type="molecule type" value="Genomic_DNA"/>
</dbReference>
<evidence type="ECO:0000256" key="1">
    <source>
        <dbReference type="ARBA" id="ARBA00005842"/>
    </source>
</evidence>
<dbReference type="VEuPathDB" id="GiardiaDB:QR46_0933"/>
<reference evidence="8" key="1">
    <citation type="submission" date="2012-02" db="EMBL/GenBank/DDBJ databases">
        <title>Genome sequencing of Giardia lamblia Genotypes A2 and B isolates (DH and GS) and comparative analysis with the genomes of Genotypes A1 and E (WB and Pig).</title>
        <authorList>
            <person name="Adam R."/>
            <person name="Dahlstrom E."/>
            <person name="Martens C."/>
            <person name="Bruno D."/>
            <person name="Barbian K."/>
            <person name="Porcella S.F."/>
            <person name="Nash T."/>
        </authorList>
    </citation>
    <scope>NUCLEOTIDE SEQUENCE</scope>
    <source>
        <strain evidence="8">DH</strain>
    </source>
</reference>
<dbReference type="PANTHER" id="PTHR11088:SF89">
    <property type="entry name" value="TRNA DIMETHYLALLYLTRANSFERASE"/>
    <property type="match status" value="1"/>
</dbReference>
<reference evidence="7 8" key="2">
    <citation type="journal article" date="2013" name="Genome Biol. Evol.">
        <title>Genome sequencing of Giardia lamblia genotypes A2 and B isolates (DH and GS) and comparative analysis with the genomes of genotypes A1 and E (WB and Pig).</title>
        <authorList>
            <person name="Adam R.D."/>
            <person name="Dahlstrom E.W."/>
            <person name="Martens C.A."/>
            <person name="Bruno D.P."/>
            <person name="Barbian K.D."/>
            <person name="Ricklefs S.M."/>
            <person name="Hernandez M.M."/>
            <person name="Narla N.P."/>
            <person name="Patel R.B."/>
            <person name="Porcella S.F."/>
            <person name="Nash T.E."/>
        </authorList>
    </citation>
    <scope>NUCLEOTIDE SEQUENCE [LARGE SCALE GENOMIC DNA]</scope>
    <source>
        <strain evidence="7 8">DH</strain>
    </source>
</reference>
<dbReference type="GO" id="GO:0052381">
    <property type="term" value="F:tRNA dimethylallyltransferase activity"/>
    <property type="evidence" value="ECO:0007669"/>
    <property type="project" value="TreeGrafter"/>
</dbReference>
<evidence type="ECO:0000256" key="5">
    <source>
        <dbReference type="SAM" id="MobiDB-lite"/>
    </source>
</evidence>
<dbReference type="VEuPathDB" id="GiardiaDB:GL50581_4494"/>
<evidence type="ECO:0000256" key="4">
    <source>
        <dbReference type="ARBA" id="ARBA00022840"/>
    </source>
</evidence>
<sequence length="405" mass="45004">MEAKRGSRLSCNGETAIMKVRPLILVMGTTASGKTRLALQLAQALNGEIICGDALQLWQGISILSAAPTLAEQTAIKHHLFGLYAPFQKEDGSKFVYEMKTVRDWYANVCNVLREIQPPSIPIMVGGTHYFFLFFLSQPGTKDLLCSIGLQPILLFCDAHASLTSHVATRVVSMIRQGLLNEVSLLLSNLEPNRVTRIVDDYVRDGVSDGILQAIGLREFVLAAQQSDAFRGLVENGSLSKLDPLLVSTYADALFCSILNDTSTRADGILRFADLLQIPMEAALQLGTVLLGVFDNTVAYAKQQRKWARKLERHGLSILHIDTSDWKEDNIMPLILDEVAKVSCYAKINYTFLPLGPQILYCDTCKVSITGEKVYQEHIRSRAHRRRLNNERKKSTCDGSHPWPG</sequence>
<dbReference type="InterPro" id="IPR027417">
    <property type="entry name" value="P-loop_NTPase"/>
</dbReference>
<dbReference type="Proteomes" id="UP000018320">
    <property type="component" value="Unassembled WGS sequence"/>
</dbReference>
<dbReference type="Gene3D" id="3.30.160.60">
    <property type="entry name" value="Classic Zinc Finger"/>
    <property type="match status" value="1"/>
</dbReference>
<comment type="caution">
    <text evidence="7">The sequence shown here is derived from an EMBL/GenBank/DDBJ whole genome shotgun (WGS) entry which is preliminary data.</text>
</comment>
<dbReference type="PANTHER" id="PTHR11088">
    <property type="entry name" value="TRNA DIMETHYLALLYLTRANSFERASE"/>
    <property type="match status" value="1"/>
</dbReference>
<comment type="similarity">
    <text evidence="1">Belongs to the IPP transferase family.</text>
</comment>
<dbReference type="SUPFAM" id="SSF52540">
    <property type="entry name" value="P-loop containing nucleoside triphosphate hydrolases"/>
    <property type="match status" value="1"/>
</dbReference>
<keyword evidence="4" id="KW-0067">ATP-binding</keyword>
<dbReference type="Pfam" id="PF12874">
    <property type="entry name" value="zf-met"/>
    <property type="match status" value="1"/>
</dbReference>
<name>V6TMY6_GIAIN</name>
<keyword evidence="2 7" id="KW-0808">Transferase</keyword>
<organism evidence="7 8">
    <name type="scientific">Giardia intestinalis</name>
    <name type="common">Giardia lamblia</name>
    <dbReference type="NCBI Taxonomy" id="5741"/>
    <lineage>
        <taxon>Eukaryota</taxon>
        <taxon>Metamonada</taxon>
        <taxon>Diplomonadida</taxon>
        <taxon>Hexamitidae</taxon>
        <taxon>Giardiinae</taxon>
        <taxon>Giardia</taxon>
    </lineage>
</organism>
<dbReference type="GO" id="GO:0006400">
    <property type="term" value="P:tRNA modification"/>
    <property type="evidence" value="ECO:0007669"/>
    <property type="project" value="TreeGrafter"/>
</dbReference>